<dbReference type="EMBL" id="BSYO01000001">
    <property type="protein sequence ID" value="GMG98568.1"/>
    <property type="molecule type" value="Genomic_DNA"/>
</dbReference>
<keyword evidence="3" id="KW-1185">Reference proteome</keyword>
<proteinExistence type="predicted"/>
<feature type="region of interest" description="Disordered" evidence="1">
    <location>
        <begin position="1"/>
        <end position="25"/>
    </location>
</feature>
<dbReference type="AlphaFoldDB" id="A0AAD3P6A7"/>
<accession>A0AAD3P6A7</accession>
<evidence type="ECO:0000256" key="1">
    <source>
        <dbReference type="SAM" id="MobiDB-lite"/>
    </source>
</evidence>
<evidence type="ECO:0000313" key="3">
    <source>
        <dbReference type="Proteomes" id="UP001279734"/>
    </source>
</evidence>
<comment type="caution">
    <text evidence="2">The sequence shown here is derived from an EMBL/GenBank/DDBJ whole genome shotgun (WGS) entry which is preliminary data.</text>
</comment>
<sequence>MGFSRRGVLKSRTHREDMGPTKNPSQIDVKTVAVQIYESSTVDRTHIGVKVSQTGPTAHVRQREVREEACRFQWVPADSVGGSFGILCRHK</sequence>
<name>A0AAD3P6A7_NEPGR</name>
<gene>
    <name evidence="2" type="ORF">Nepgr_000408</name>
</gene>
<evidence type="ECO:0000313" key="2">
    <source>
        <dbReference type="EMBL" id="GMG98568.1"/>
    </source>
</evidence>
<reference evidence="2" key="1">
    <citation type="submission" date="2023-05" db="EMBL/GenBank/DDBJ databases">
        <title>Nepenthes gracilis genome sequencing.</title>
        <authorList>
            <person name="Fukushima K."/>
        </authorList>
    </citation>
    <scope>NUCLEOTIDE SEQUENCE</scope>
    <source>
        <strain evidence="2">SING2019-196</strain>
    </source>
</reference>
<protein>
    <submittedName>
        <fullName evidence="2">Uncharacterized protein</fullName>
    </submittedName>
</protein>
<dbReference type="Proteomes" id="UP001279734">
    <property type="component" value="Unassembled WGS sequence"/>
</dbReference>
<organism evidence="2 3">
    <name type="scientific">Nepenthes gracilis</name>
    <name type="common">Slender pitcher plant</name>
    <dbReference type="NCBI Taxonomy" id="150966"/>
    <lineage>
        <taxon>Eukaryota</taxon>
        <taxon>Viridiplantae</taxon>
        <taxon>Streptophyta</taxon>
        <taxon>Embryophyta</taxon>
        <taxon>Tracheophyta</taxon>
        <taxon>Spermatophyta</taxon>
        <taxon>Magnoliopsida</taxon>
        <taxon>eudicotyledons</taxon>
        <taxon>Gunneridae</taxon>
        <taxon>Pentapetalae</taxon>
        <taxon>Caryophyllales</taxon>
        <taxon>Nepenthaceae</taxon>
        <taxon>Nepenthes</taxon>
    </lineage>
</organism>